<evidence type="ECO:0000313" key="5">
    <source>
        <dbReference type="EMBL" id="CDM65037.1"/>
    </source>
</evidence>
<dbReference type="Gene3D" id="3.40.50.2300">
    <property type="match status" value="2"/>
</dbReference>
<dbReference type="STRING" id="454194.PYK22_01034"/>
<evidence type="ECO:0000256" key="3">
    <source>
        <dbReference type="ARBA" id="ARBA00022729"/>
    </source>
</evidence>
<evidence type="ECO:0000256" key="2">
    <source>
        <dbReference type="ARBA" id="ARBA00007639"/>
    </source>
</evidence>
<sequence length="340" mass="37423">MMGSVSEQMRRRLWSFIGCLVLALVAFGCGRSGRATKSYRVAVIPKGTSHEFWKSIHAGALKAARELSGEGVQVTVDWKGPLREDDREQQIQVVENFISQGVDGIVLAPLDDRALVRPVEEARRAGIPTVIIDSALASEAIVSFVATDNFKGGELAAERLGSLLQGKGKVLLLRYQEGSASTHEREEGFIKRLKERYPAIELISSDQYAGPTRDTAKRAAENLLNRYGEQIQGIFCPNESSTAGMLLALQDIGKAGHVFFVGFDATESLIEALRNKQLHGLVVQNPFNMGYLGVRTMVRYLRGEPVEKRIDTGVMLITLENLSTAEAQALLHPPLDEYLR</sequence>
<accession>A0A0B6WWC0</accession>
<evidence type="ECO:0000259" key="4">
    <source>
        <dbReference type="Pfam" id="PF13407"/>
    </source>
</evidence>
<evidence type="ECO:0000256" key="1">
    <source>
        <dbReference type="ARBA" id="ARBA00004196"/>
    </source>
</evidence>
<organism evidence="5 6">
    <name type="scientific">Pyrinomonas methylaliphatogenes</name>
    <dbReference type="NCBI Taxonomy" id="454194"/>
    <lineage>
        <taxon>Bacteria</taxon>
        <taxon>Pseudomonadati</taxon>
        <taxon>Acidobacteriota</taxon>
        <taxon>Blastocatellia</taxon>
        <taxon>Blastocatellales</taxon>
        <taxon>Pyrinomonadaceae</taxon>
        <taxon>Pyrinomonas</taxon>
    </lineage>
</organism>
<dbReference type="Proteomes" id="UP000031518">
    <property type="component" value="Unassembled WGS sequence"/>
</dbReference>
<reference evidence="5 6" key="1">
    <citation type="submission" date="2013-12" db="EMBL/GenBank/DDBJ databases">
        <authorList>
            <person name="Stott M."/>
        </authorList>
    </citation>
    <scope>NUCLEOTIDE SEQUENCE [LARGE SCALE GENOMIC DNA]</scope>
    <source>
        <strain evidence="5 6">K22</strain>
    </source>
</reference>
<dbReference type="InterPro" id="IPR028082">
    <property type="entry name" value="Peripla_BP_I"/>
</dbReference>
<proteinExistence type="inferred from homology"/>
<dbReference type="AlphaFoldDB" id="A0A0B6WWC0"/>
<dbReference type="EMBL" id="CBXV010000004">
    <property type="protein sequence ID" value="CDM65037.1"/>
    <property type="molecule type" value="Genomic_DNA"/>
</dbReference>
<comment type="subcellular location">
    <subcellularLocation>
        <location evidence="1">Cell envelope</location>
    </subcellularLocation>
</comment>
<gene>
    <name evidence="5" type="ORF">PYK22_01034</name>
</gene>
<dbReference type="PANTHER" id="PTHR46847:SF1">
    <property type="entry name" value="D-ALLOSE-BINDING PERIPLASMIC PROTEIN-RELATED"/>
    <property type="match status" value="1"/>
</dbReference>
<dbReference type="PANTHER" id="PTHR46847">
    <property type="entry name" value="D-ALLOSE-BINDING PERIPLASMIC PROTEIN-RELATED"/>
    <property type="match status" value="1"/>
</dbReference>
<dbReference type="CDD" id="cd20004">
    <property type="entry name" value="PBP1_ABC_sugar_binding-like"/>
    <property type="match status" value="1"/>
</dbReference>
<dbReference type="SUPFAM" id="SSF53822">
    <property type="entry name" value="Periplasmic binding protein-like I"/>
    <property type="match status" value="1"/>
</dbReference>
<name>A0A0B6WWC0_9BACT</name>
<protein>
    <submittedName>
        <fullName evidence="5">Monosaccharide ABC transporter substrate-binding protein, CUT2 family</fullName>
    </submittedName>
</protein>
<keyword evidence="3" id="KW-0732">Signal</keyword>
<dbReference type="GO" id="GO:0030246">
    <property type="term" value="F:carbohydrate binding"/>
    <property type="evidence" value="ECO:0007669"/>
    <property type="project" value="UniProtKB-ARBA"/>
</dbReference>
<dbReference type="InterPro" id="IPR025997">
    <property type="entry name" value="SBP_2_dom"/>
</dbReference>
<reference evidence="5 6" key="2">
    <citation type="submission" date="2015-01" db="EMBL/GenBank/DDBJ databases">
        <title>Complete genome sequence of Pyrinomonas methylaliphatogenes type strain K22T.</title>
        <authorList>
            <person name="Lee K.C.Y."/>
            <person name="Power J.F."/>
            <person name="Dunfield P.F."/>
            <person name="Morgan X.C."/>
            <person name="Huttenhower C."/>
            <person name="Stott M.B."/>
        </authorList>
    </citation>
    <scope>NUCLEOTIDE SEQUENCE [LARGE SCALE GENOMIC DNA]</scope>
    <source>
        <strain evidence="5 6">K22</strain>
    </source>
</reference>
<evidence type="ECO:0000313" key="6">
    <source>
        <dbReference type="Proteomes" id="UP000031518"/>
    </source>
</evidence>
<feature type="domain" description="Periplasmic binding protein" evidence="4">
    <location>
        <begin position="41"/>
        <end position="304"/>
    </location>
</feature>
<dbReference type="Pfam" id="PF13407">
    <property type="entry name" value="Peripla_BP_4"/>
    <property type="match status" value="1"/>
</dbReference>
<dbReference type="GO" id="GO:0030313">
    <property type="term" value="C:cell envelope"/>
    <property type="evidence" value="ECO:0007669"/>
    <property type="project" value="UniProtKB-SubCell"/>
</dbReference>
<keyword evidence="6" id="KW-1185">Reference proteome</keyword>
<comment type="similarity">
    <text evidence="2">Belongs to the bacterial solute-binding protein 2 family.</text>
</comment>